<dbReference type="Proteomes" id="UP000053372">
    <property type="component" value="Unassembled WGS sequence"/>
</dbReference>
<organism evidence="1 2">
    <name type="scientific">Mastigocoleus testarum BC008</name>
    <dbReference type="NCBI Taxonomy" id="371196"/>
    <lineage>
        <taxon>Bacteria</taxon>
        <taxon>Bacillati</taxon>
        <taxon>Cyanobacteriota</taxon>
        <taxon>Cyanophyceae</taxon>
        <taxon>Nostocales</taxon>
        <taxon>Hapalosiphonaceae</taxon>
        <taxon>Mastigocoleus</taxon>
    </lineage>
</organism>
<gene>
    <name evidence="1" type="ORF">BC008_08555</name>
</gene>
<keyword evidence="2" id="KW-1185">Reference proteome</keyword>
<evidence type="ECO:0000313" key="2">
    <source>
        <dbReference type="Proteomes" id="UP000053372"/>
    </source>
</evidence>
<dbReference type="EMBL" id="LMTZ01000163">
    <property type="protein sequence ID" value="KST62072.1"/>
    <property type="molecule type" value="Genomic_DNA"/>
</dbReference>
<protein>
    <submittedName>
        <fullName evidence="1">Uncharacterized protein</fullName>
    </submittedName>
</protein>
<evidence type="ECO:0000313" key="1">
    <source>
        <dbReference type="EMBL" id="KST62072.1"/>
    </source>
</evidence>
<reference evidence="1 2" key="1">
    <citation type="journal article" date="2015" name="Genome Announc.">
        <title>Draft Genome of the Euendolithic (true boring) Cyanobacterium Mastigocoleus testarum strain BC008.</title>
        <authorList>
            <person name="Guida B.S."/>
            <person name="Garcia-Pichel F."/>
        </authorList>
    </citation>
    <scope>NUCLEOTIDE SEQUENCE [LARGE SCALE GENOMIC DNA]</scope>
    <source>
        <strain evidence="1 2">BC008</strain>
    </source>
</reference>
<name>A0A0V7ZC39_9CYAN</name>
<accession>A0A0V7ZC39</accession>
<comment type="caution">
    <text evidence="1">The sequence shown here is derived from an EMBL/GenBank/DDBJ whole genome shotgun (WGS) entry which is preliminary data.</text>
</comment>
<proteinExistence type="predicted"/>
<dbReference type="AlphaFoldDB" id="A0A0V7ZC39"/>
<dbReference type="OrthoDB" id="483767at2"/>
<dbReference type="RefSeq" id="WP_027843957.1">
    <property type="nucleotide sequence ID" value="NZ_LMTZ01000163.1"/>
</dbReference>
<sequence>MFKTEVWQVENLANLLSGEKTNNLPEILRGIFFMDGNPLPDDFIKFDGAAWDETSKVLKLPVFAPLQWTFANSNSGRLLFYSAKLTNTIYEIHFDDSLKSAQIIPIILGLRVPKWLFEFSLVQIDEKTWDRKNSWFGGLFDNFGYTLRKILDENGQPTSEFAGVQSKIPQEFLVATKD</sequence>